<dbReference type="AlphaFoldDB" id="A0A3L9MIT1"/>
<dbReference type="Gene3D" id="3.40.50.2000">
    <property type="entry name" value="Glycogen Phosphorylase B"/>
    <property type="match status" value="1"/>
</dbReference>
<accession>A0A3L9MIT1</accession>
<dbReference type="Proteomes" id="UP000275348">
    <property type="component" value="Unassembled WGS sequence"/>
</dbReference>
<keyword evidence="2" id="KW-1185">Reference proteome</keyword>
<dbReference type="EMBL" id="RDOJ01000007">
    <property type="protein sequence ID" value="RLZ10549.1"/>
    <property type="molecule type" value="Genomic_DNA"/>
</dbReference>
<evidence type="ECO:0000313" key="2">
    <source>
        <dbReference type="Proteomes" id="UP000275348"/>
    </source>
</evidence>
<dbReference type="RefSeq" id="WP_121934495.1">
    <property type="nucleotide sequence ID" value="NZ_RDOJ01000007.1"/>
</dbReference>
<dbReference type="SUPFAM" id="SSF53756">
    <property type="entry name" value="UDP-Glycosyltransferase/glycogen phosphorylase"/>
    <property type="match status" value="1"/>
</dbReference>
<reference evidence="1 2" key="1">
    <citation type="submission" date="2018-10" db="EMBL/GenBank/DDBJ databases">
        <authorList>
            <person name="Chen X."/>
        </authorList>
    </citation>
    <scope>NUCLEOTIDE SEQUENCE [LARGE SCALE GENOMIC DNA]</scope>
    <source>
        <strain evidence="1 2">YIM 102668</strain>
    </source>
</reference>
<evidence type="ECO:0000313" key="1">
    <source>
        <dbReference type="EMBL" id="RLZ10549.1"/>
    </source>
</evidence>
<gene>
    <name evidence="1" type="ORF">EAH69_07095</name>
</gene>
<proteinExistence type="predicted"/>
<evidence type="ECO:0008006" key="3">
    <source>
        <dbReference type="Google" id="ProtNLM"/>
    </source>
</evidence>
<dbReference type="OrthoDB" id="784244at2"/>
<protein>
    <recommendedName>
        <fullName evidence="3">Glycosyltransferase subfamily 4-like N-terminal domain-containing protein</fullName>
    </recommendedName>
</protein>
<name>A0A3L9MIT1_9FLAO</name>
<comment type="caution">
    <text evidence="1">The sequence shown here is derived from an EMBL/GenBank/DDBJ whole genome shotgun (WGS) entry which is preliminary data.</text>
</comment>
<sequence>MKILLISSHFFPLINPRSFRATELAKELVRQGNEVTVVTLHNSKHAEFSKEFNVEFKYLPDLKWKEISIQGGGISSKIKRGLRRTMQLVAEYPAVELTGLVKDYINKENKQYDALISIAVPYPIHWGVAASDWKKIAKTWIADCGDPYYGDTSDSFKKLLHFKYVEKWAFSKMDKIAIPIEGGKKGYFKEFHDKISIIPQGFDFNIEKSVYKKNPIPTFIYAGGFIPGYRDPQPFLEYLTKIDKEFKFIIYTKGTVLIKPFLQKLGDKIEIREYIPREELMLELSKADFLINIDNAESVQSPSKLIDYKIADRPILNIKKGKINEKLVNEFIDYNFENQLNINDLNRFDIKNVAKQFINLIKK</sequence>
<organism evidence="1 2">
    <name type="scientific">Faecalibacter macacae</name>
    <dbReference type="NCBI Taxonomy" id="1859289"/>
    <lineage>
        <taxon>Bacteria</taxon>
        <taxon>Pseudomonadati</taxon>
        <taxon>Bacteroidota</taxon>
        <taxon>Flavobacteriia</taxon>
        <taxon>Flavobacteriales</taxon>
        <taxon>Weeksellaceae</taxon>
        <taxon>Faecalibacter</taxon>
    </lineage>
</organism>